<dbReference type="EMBL" id="FUYR01000006">
    <property type="protein sequence ID" value="SKB92286.1"/>
    <property type="molecule type" value="Genomic_DNA"/>
</dbReference>
<evidence type="ECO:0000259" key="2">
    <source>
        <dbReference type="Pfam" id="PF17396"/>
    </source>
</evidence>
<organism evidence="3 4">
    <name type="scientific">Daejeonella lutea</name>
    <dbReference type="NCBI Taxonomy" id="572036"/>
    <lineage>
        <taxon>Bacteria</taxon>
        <taxon>Pseudomonadati</taxon>
        <taxon>Bacteroidota</taxon>
        <taxon>Sphingobacteriia</taxon>
        <taxon>Sphingobacteriales</taxon>
        <taxon>Sphingobacteriaceae</taxon>
        <taxon>Daejeonella</taxon>
    </lineage>
</organism>
<accession>A0A1T5F7Y5</accession>
<feature type="domain" description="D-glutamate N-acetyltransferase-like C-terminal" evidence="1">
    <location>
        <begin position="141"/>
        <end position="338"/>
    </location>
</feature>
<dbReference type="Proteomes" id="UP000189981">
    <property type="component" value="Unassembled WGS sequence"/>
</dbReference>
<dbReference type="STRING" id="572036.SAMN05661099_3504"/>
<feature type="domain" description="D-glutamate N-acetyltransferase-like N-terminal" evidence="2">
    <location>
        <begin position="41"/>
        <end position="134"/>
    </location>
</feature>
<dbReference type="Pfam" id="PF07755">
    <property type="entry name" value="DUF1611"/>
    <property type="match status" value="1"/>
</dbReference>
<dbReference type="PIRSF" id="PIRSF026760">
    <property type="entry name" value="UCP026760"/>
    <property type="match status" value="1"/>
</dbReference>
<dbReference type="AlphaFoldDB" id="A0A1T5F7Y5"/>
<evidence type="ECO:0000259" key="1">
    <source>
        <dbReference type="Pfam" id="PF07755"/>
    </source>
</evidence>
<reference evidence="4" key="1">
    <citation type="submission" date="2017-02" db="EMBL/GenBank/DDBJ databases">
        <authorList>
            <person name="Varghese N."/>
            <person name="Submissions S."/>
        </authorList>
    </citation>
    <scope>NUCLEOTIDE SEQUENCE [LARGE SCALE GENOMIC DNA]</scope>
    <source>
        <strain evidence="4">DSM 22385</strain>
    </source>
</reference>
<dbReference type="PANTHER" id="PTHR40690">
    <property type="entry name" value="GLL3100 PROTEIN"/>
    <property type="match status" value="1"/>
</dbReference>
<dbReference type="Gene3D" id="3.40.50.720">
    <property type="entry name" value="NAD(P)-binding Rossmann-like Domain"/>
    <property type="match status" value="1"/>
</dbReference>
<sequence>MIPNALVLTGGLLHTSDAKTAHGLIRESNRFNIVGFVDSASAGKDAGEVLDGRNRNLPIFASVNEALDTKPEYCVVGVATTGGIFPDSMLADVKIAIKNGLSIVNGLHDYLNDRPEMLELAKQYNVELIDIRRPKNRKDLHFWTGAIKKLEIPVIAMLGTDCSLGKRTTTRFILKACSENNIHAEMIYTGQTGWLQGGKYGFVFDSTLNDFVGGEMEHAILSCAKEANPDVILIEGQAALRNPSGPCGSEMLISGNAKYVVLVHAPKRKYYEHEPSWGAIPDLESEIELIRLYGSKVIAIALNTEDCSREEALDFKNKFHGRYNLPVMLPLEEGCDDLIPLIKELL</sequence>
<evidence type="ECO:0000313" key="3">
    <source>
        <dbReference type="EMBL" id="SKB92286.1"/>
    </source>
</evidence>
<dbReference type="Pfam" id="PF17396">
    <property type="entry name" value="DUF1611_N"/>
    <property type="match status" value="1"/>
</dbReference>
<keyword evidence="4" id="KW-1185">Reference proteome</keyword>
<evidence type="ECO:0000313" key="4">
    <source>
        <dbReference type="Proteomes" id="UP000189981"/>
    </source>
</evidence>
<dbReference type="InterPro" id="IPR027417">
    <property type="entry name" value="P-loop_NTPase"/>
</dbReference>
<dbReference type="InterPro" id="IPR035402">
    <property type="entry name" value="DgcN-like_N"/>
</dbReference>
<dbReference type="OrthoDB" id="9778498at2"/>
<dbReference type="InterPro" id="IPR035086">
    <property type="entry name" value="DgcN-like_C"/>
</dbReference>
<dbReference type="RefSeq" id="WP_079704003.1">
    <property type="nucleotide sequence ID" value="NZ_FUYR01000006.1"/>
</dbReference>
<protein>
    <submittedName>
        <fullName evidence="3">Uncharacterized conserved protein, NAD-dependent epimerase/dehydratase family</fullName>
    </submittedName>
</protein>
<dbReference type="PANTHER" id="PTHR40690:SF1">
    <property type="entry name" value="DUF1611 DOMAIN-CONTAINING PROTEIN"/>
    <property type="match status" value="1"/>
</dbReference>
<gene>
    <name evidence="3" type="ORF">SAMN05661099_3504</name>
</gene>
<dbReference type="InterPro" id="IPR011669">
    <property type="entry name" value="DgcN-like"/>
</dbReference>
<proteinExistence type="predicted"/>
<dbReference type="SUPFAM" id="SSF52540">
    <property type="entry name" value="P-loop containing nucleoside triphosphate hydrolases"/>
    <property type="match status" value="1"/>
</dbReference>
<name>A0A1T5F7Y5_9SPHI</name>
<dbReference type="Gene3D" id="3.40.50.300">
    <property type="entry name" value="P-loop containing nucleotide triphosphate hydrolases"/>
    <property type="match status" value="1"/>
</dbReference>